<organism evidence="2 3">
    <name type="scientific">Dryococelus australis</name>
    <dbReference type="NCBI Taxonomy" id="614101"/>
    <lineage>
        <taxon>Eukaryota</taxon>
        <taxon>Metazoa</taxon>
        <taxon>Ecdysozoa</taxon>
        <taxon>Arthropoda</taxon>
        <taxon>Hexapoda</taxon>
        <taxon>Insecta</taxon>
        <taxon>Pterygota</taxon>
        <taxon>Neoptera</taxon>
        <taxon>Polyneoptera</taxon>
        <taxon>Phasmatodea</taxon>
        <taxon>Verophasmatodea</taxon>
        <taxon>Anareolatae</taxon>
        <taxon>Phasmatidae</taxon>
        <taxon>Eurycanthinae</taxon>
        <taxon>Dryococelus</taxon>
    </lineage>
</organism>
<dbReference type="Pfam" id="PF13843">
    <property type="entry name" value="DDE_Tnp_1_7"/>
    <property type="match status" value="2"/>
</dbReference>
<evidence type="ECO:0000313" key="3">
    <source>
        <dbReference type="Proteomes" id="UP001159363"/>
    </source>
</evidence>
<sequence>MEETLAGNNKPHLLTTRDVLWRKLLIIPTYMRHKTIKIDVPAKKSCLDKHDYGLPCPAKMEDYWPCSPHLQVPIILFSAMYRNRFDTILCNLHVNDNQKIPDNNKDKIYRLKPVIEGLNNVFHHAYHGSRELAVGETMVLFKGRTTMKLYNPKKPIKRGFKIWTILVFSEKFFTSLKLLDKLKSEKILACGPIRNRRRILQLAENKLERGDSDCRHSNTELDWNDTVCVLASKYHGSEIKSVSRRMHEGTKQAFRILEL</sequence>
<feature type="domain" description="PiggyBac transposable element-derived protein" evidence="1">
    <location>
        <begin position="167"/>
        <end position="243"/>
    </location>
</feature>
<dbReference type="PANTHER" id="PTHR46599:SF3">
    <property type="entry name" value="PIGGYBAC TRANSPOSABLE ELEMENT-DERIVED PROTEIN 4"/>
    <property type="match status" value="1"/>
</dbReference>
<protein>
    <recommendedName>
        <fullName evidence="1">PiggyBac transposable element-derived protein domain-containing protein</fullName>
    </recommendedName>
</protein>
<accession>A0ABQ9G9W5</accession>
<evidence type="ECO:0000313" key="2">
    <source>
        <dbReference type="EMBL" id="KAJ8868272.1"/>
    </source>
</evidence>
<dbReference type="PANTHER" id="PTHR46599">
    <property type="entry name" value="PIGGYBAC TRANSPOSABLE ELEMENT-DERIVED PROTEIN 4"/>
    <property type="match status" value="1"/>
</dbReference>
<proteinExistence type="predicted"/>
<dbReference type="Proteomes" id="UP001159363">
    <property type="component" value="Chromosome 13"/>
</dbReference>
<name>A0ABQ9G9W5_9NEOP</name>
<dbReference type="InterPro" id="IPR029526">
    <property type="entry name" value="PGBD"/>
</dbReference>
<dbReference type="EMBL" id="JARBHB010000014">
    <property type="protein sequence ID" value="KAJ8868272.1"/>
    <property type="molecule type" value="Genomic_DNA"/>
</dbReference>
<gene>
    <name evidence="2" type="ORF">PR048_029788</name>
</gene>
<evidence type="ECO:0000259" key="1">
    <source>
        <dbReference type="Pfam" id="PF13843"/>
    </source>
</evidence>
<reference evidence="2 3" key="1">
    <citation type="submission" date="2023-02" db="EMBL/GenBank/DDBJ databases">
        <title>LHISI_Scaffold_Assembly.</title>
        <authorList>
            <person name="Stuart O.P."/>
            <person name="Cleave R."/>
            <person name="Magrath M.J.L."/>
            <person name="Mikheyev A.S."/>
        </authorList>
    </citation>
    <scope>NUCLEOTIDE SEQUENCE [LARGE SCALE GENOMIC DNA]</scope>
    <source>
        <strain evidence="2">Daus_M_001</strain>
        <tissue evidence="2">Leg muscle</tissue>
    </source>
</reference>
<keyword evidence="3" id="KW-1185">Reference proteome</keyword>
<comment type="caution">
    <text evidence="2">The sequence shown here is derived from an EMBL/GenBank/DDBJ whole genome shotgun (WGS) entry which is preliminary data.</text>
</comment>
<feature type="domain" description="PiggyBac transposable element-derived protein" evidence="1">
    <location>
        <begin position="60"/>
        <end position="165"/>
    </location>
</feature>